<evidence type="ECO:0000256" key="6">
    <source>
        <dbReference type="SAM" id="MobiDB-lite"/>
    </source>
</evidence>
<proteinExistence type="inferred from homology"/>
<gene>
    <name evidence="8" type="ORF">N7476_006684</name>
</gene>
<dbReference type="GO" id="GO:0016251">
    <property type="term" value="F:RNA polymerase II general transcription initiation factor activity"/>
    <property type="evidence" value="ECO:0007669"/>
    <property type="project" value="TreeGrafter"/>
</dbReference>
<feature type="compositionally biased region" description="Acidic residues" evidence="6">
    <location>
        <begin position="381"/>
        <end position="397"/>
    </location>
</feature>
<keyword evidence="5" id="KW-0539">Nucleus</keyword>
<dbReference type="Pfam" id="PF04658">
    <property type="entry name" value="TAFII55_N"/>
    <property type="match status" value="1"/>
</dbReference>
<dbReference type="SMART" id="SM01370">
    <property type="entry name" value="TAFII55_N"/>
    <property type="match status" value="1"/>
</dbReference>
<reference evidence="8" key="2">
    <citation type="journal article" date="2023" name="IMA Fungus">
        <title>Comparative genomic study of the Penicillium genus elucidates a diverse pangenome and 15 lateral gene transfer events.</title>
        <authorList>
            <person name="Petersen C."/>
            <person name="Sorensen T."/>
            <person name="Nielsen M.R."/>
            <person name="Sondergaard T.E."/>
            <person name="Sorensen J.L."/>
            <person name="Fitzpatrick D.A."/>
            <person name="Frisvad J.C."/>
            <person name="Nielsen K.L."/>
        </authorList>
    </citation>
    <scope>NUCLEOTIDE SEQUENCE</scope>
    <source>
        <strain evidence="8">IBT 21472</strain>
    </source>
</reference>
<dbReference type="PANTHER" id="PTHR12228:SF0">
    <property type="entry name" value="TATA-BOX BINDING PROTEIN ASSOCIATED FACTOR 7"/>
    <property type="match status" value="1"/>
</dbReference>
<keyword evidence="3" id="KW-0805">Transcription regulation</keyword>
<evidence type="ECO:0000256" key="4">
    <source>
        <dbReference type="ARBA" id="ARBA00023163"/>
    </source>
</evidence>
<dbReference type="PANTHER" id="PTHR12228">
    <property type="entry name" value="TRANSCRIPTION INITIATION FACTOR TFIID 55 KD SUBUNIT-RELATED"/>
    <property type="match status" value="1"/>
</dbReference>
<sequence>MSEAPRPTLKLKFSKKPSQPPAEPEPTPVPAEPSQPKLTLKIGRKTKPLPDAPEEKPKKKKPSKKRPAENVTQPEPTTVQQGPKRLKLNPSKKPGLQSIRIKNKGVVPNRPVGVGYDSEASDNEVDPAIEEQFILRMLPGEDCEYLRQTINERKFDKSEFSFKPLTRDGRRAILKIRDKQYAASLVDLPCIIEGMKSWDRRGWYKSADICQMLLILGPVANDQEALEYPLPPEVDHADNKTLQYPHGLAPPLHWVRKRRFRDRVSSRTIEQVEKAVEDLVAQDENSVFPPRFELVDSASLNRAEGFVQSGEYDDEYDDYQDAEGEMDDDMFDDLEDDLAAEMEAALAAGDDEPAAPAEQVGTSSAKPSTPAEAPTPAGESSDSDDSDEGDDLDEEQLEEQRQMQQHREEVVELEALIRTETATWERMQNVILRNKMGRRIQQLKQDLELKKVSIGISGDADI</sequence>
<evidence type="ECO:0000256" key="1">
    <source>
        <dbReference type="ARBA" id="ARBA00004123"/>
    </source>
</evidence>
<keyword evidence="9" id="KW-1185">Reference proteome</keyword>
<feature type="compositionally biased region" description="Polar residues" evidence="6">
    <location>
        <begin position="70"/>
        <end position="81"/>
    </location>
</feature>
<dbReference type="EMBL" id="JAPZBO010000005">
    <property type="protein sequence ID" value="KAJ5316377.1"/>
    <property type="molecule type" value="Genomic_DNA"/>
</dbReference>
<comment type="caution">
    <text evidence="8">The sequence shown here is derived from an EMBL/GenBank/DDBJ whole genome shotgun (WGS) entry which is preliminary data.</text>
</comment>
<dbReference type="InterPro" id="IPR037817">
    <property type="entry name" value="TAF7"/>
</dbReference>
<reference evidence="8" key="1">
    <citation type="submission" date="2022-12" db="EMBL/GenBank/DDBJ databases">
        <authorList>
            <person name="Petersen C."/>
        </authorList>
    </citation>
    <scope>NUCLEOTIDE SEQUENCE</scope>
    <source>
        <strain evidence="8">IBT 21472</strain>
    </source>
</reference>
<feature type="domain" description="TAFII55 protein conserved region" evidence="7">
    <location>
        <begin position="129"/>
        <end position="288"/>
    </location>
</feature>
<comment type="similarity">
    <text evidence="2">Belongs to the TAF7 family.</text>
</comment>
<evidence type="ECO:0000313" key="8">
    <source>
        <dbReference type="EMBL" id="KAJ5316377.1"/>
    </source>
</evidence>
<protein>
    <recommendedName>
        <fullName evidence="7">TAFII55 protein conserved region domain-containing protein</fullName>
    </recommendedName>
</protein>
<feature type="compositionally biased region" description="Basic and acidic residues" evidence="6">
    <location>
        <begin position="398"/>
        <end position="407"/>
    </location>
</feature>
<keyword evidence="4" id="KW-0804">Transcription</keyword>
<comment type="subcellular location">
    <subcellularLocation>
        <location evidence="1">Nucleus</location>
    </subcellularLocation>
</comment>
<name>A0A9W9H980_9EURO</name>
<organism evidence="8 9">
    <name type="scientific">Penicillium atrosanguineum</name>
    <dbReference type="NCBI Taxonomy" id="1132637"/>
    <lineage>
        <taxon>Eukaryota</taxon>
        <taxon>Fungi</taxon>
        <taxon>Dikarya</taxon>
        <taxon>Ascomycota</taxon>
        <taxon>Pezizomycotina</taxon>
        <taxon>Eurotiomycetes</taxon>
        <taxon>Eurotiomycetidae</taxon>
        <taxon>Eurotiales</taxon>
        <taxon>Aspergillaceae</taxon>
        <taxon>Penicillium</taxon>
    </lineage>
</organism>
<dbReference type="GO" id="GO:0051123">
    <property type="term" value="P:RNA polymerase II preinitiation complex assembly"/>
    <property type="evidence" value="ECO:0007669"/>
    <property type="project" value="TreeGrafter"/>
</dbReference>
<evidence type="ECO:0000259" key="7">
    <source>
        <dbReference type="SMART" id="SM01370"/>
    </source>
</evidence>
<feature type="compositionally biased region" description="Pro residues" evidence="6">
    <location>
        <begin position="18"/>
        <end position="33"/>
    </location>
</feature>
<dbReference type="CDD" id="cd08047">
    <property type="entry name" value="TAF7"/>
    <property type="match status" value="1"/>
</dbReference>
<dbReference type="AlphaFoldDB" id="A0A9W9H980"/>
<feature type="region of interest" description="Disordered" evidence="6">
    <location>
        <begin position="1"/>
        <end position="96"/>
    </location>
</feature>
<evidence type="ECO:0000313" key="9">
    <source>
        <dbReference type="Proteomes" id="UP001147746"/>
    </source>
</evidence>
<evidence type="ECO:0000256" key="3">
    <source>
        <dbReference type="ARBA" id="ARBA00023015"/>
    </source>
</evidence>
<accession>A0A9W9H980</accession>
<dbReference type="InterPro" id="IPR006751">
    <property type="entry name" value="TAFII55_prot_cons_reg"/>
</dbReference>
<evidence type="ECO:0000256" key="5">
    <source>
        <dbReference type="ARBA" id="ARBA00023242"/>
    </source>
</evidence>
<dbReference type="GO" id="GO:0005669">
    <property type="term" value="C:transcription factor TFIID complex"/>
    <property type="evidence" value="ECO:0007669"/>
    <property type="project" value="InterPro"/>
</dbReference>
<feature type="region of interest" description="Disordered" evidence="6">
    <location>
        <begin position="350"/>
        <end position="407"/>
    </location>
</feature>
<evidence type="ECO:0000256" key="2">
    <source>
        <dbReference type="ARBA" id="ARBA00009368"/>
    </source>
</evidence>
<dbReference type="OrthoDB" id="153872at2759"/>
<dbReference type="Proteomes" id="UP001147746">
    <property type="component" value="Unassembled WGS sequence"/>
</dbReference>